<dbReference type="InterPro" id="IPR001314">
    <property type="entry name" value="Peptidase_S1A"/>
</dbReference>
<dbReference type="SMART" id="SM00020">
    <property type="entry name" value="Tryp_SPc"/>
    <property type="match status" value="1"/>
</dbReference>
<dbReference type="PANTHER" id="PTHR24276">
    <property type="entry name" value="POLYSERASE-RELATED"/>
    <property type="match status" value="1"/>
</dbReference>
<evidence type="ECO:0000256" key="3">
    <source>
        <dbReference type="SAM" id="SignalP"/>
    </source>
</evidence>
<evidence type="ECO:0000313" key="6">
    <source>
        <dbReference type="Proteomes" id="UP001141259"/>
    </source>
</evidence>
<dbReference type="AlphaFoldDB" id="A0A9X2VHP7"/>
<dbReference type="RefSeq" id="WP_259622373.1">
    <property type="nucleotide sequence ID" value="NZ_JANYMP010000003.1"/>
</dbReference>
<dbReference type="Pfam" id="PF00089">
    <property type="entry name" value="Trypsin"/>
    <property type="match status" value="1"/>
</dbReference>
<feature type="signal peptide" evidence="3">
    <location>
        <begin position="1"/>
        <end position="25"/>
    </location>
</feature>
<keyword evidence="2" id="KW-1015">Disulfide bond</keyword>
<dbReference type="InterPro" id="IPR043504">
    <property type="entry name" value="Peptidase_S1_PA_chymotrypsin"/>
</dbReference>
<dbReference type="Proteomes" id="UP001141259">
    <property type="component" value="Unassembled WGS sequence"/>
</dbReference>
<keyword evidence="3" id="KW-0732">Signal</keyword>
<evidence type="ECO:0000256" key="2">
    <source>
        <dbReference type="ARBA" id="ARBA00023157"/>
    </source>
</evidence>
<comment type="caution">
    <text evidence="5">The sequence shown here is derived from an EMBL/GenBank/DDBJ whole genome shotgun (WGS) entry which is preliminary data.</text>
</comment>
<dbReference type="PRINTS" id="PR00722">
    <property type="entry name" value="CHYMOTRYPSIN"/>
</dbReference>
<protein>
    <submittedName>
        <fullName evidence="5">Serine protease</fullName>
    </submittedName>
</protein>
<evidence type="ECO:0000256" key="1">
    <source>
        <dbReference type="ARBA" id="ARBA00007664"/>
    </source>
</evidence>
<dbReference type="GO" id="GO:0004252">
    <property type="term" value="F:serine-type endopeptidase activity"/>
    <property type="evidence" value="ECO:0007669"/>
    <property type="project" value="InterPro"/>
</dbReference>
<reference evidence="5" key="1">
    <citation type="submission" date="2022-08" db="EMBL/GenBank/DDBJ databases">
        <authorList>
            <person name="Tistechok S."/>
            <person name="Samborskyy M."/>
            <person name="Roman I."/>
        </authorList>
    </citation>
    <scope>NUCLEOTIDE SEQUENCE</scope>
    <source>
        <strain evidence="5">DSM 103496</strain>
    </source>
</reference>
<gene>
    <name evidence="5" type="ORF">NZH93_08330</name>
</gene>
<dbReference type="InterPro" id="IPR009003">
    <property type="entry name" value="Peptidase_S1_PA"/>
</dbReference>
<accession>A0A9X2VHP7</accession>
<dbReference type="Gene3D" id="2.40.10.10">
    <property type="entry name" value="Trypsin-like serine proteases"/>
    <property type="match status" value="1"/>
</dbReference>
<dbReference type="EMBL" id="JANYMP010000003">
    <property type="protein sequence ID" value="MCS7476860.1"/>
    <property type="molecule type" value="Genomic_DNA"/>
</dbReference>
<dbReference type="InterPro" id="IPR050430">
    <property type="entry name" value="Peptidase_S1"/>
</dbReference>
<comment type="similarity">
    <text evidence="1">Belongs to the peptidase S1 family.</text>
</comment>
<dbReference type="PANTHER" id="PTHR24276:SF98">
    <property type="entry name" value="FI18310P1-RELATED"/>
    <property type="match status" value="1"/>
</dbReference>
<keyword evidence="6" id="KW-1185">Reference proteome</keyword>
<keyword evidence="5" id="KW-0378">Hydrolase</keyword>
<name>A0A9X2VHP7_9PSEU</name>
<dbReference type="SUPFAM" id="SSF50494">
    <property type="entry name" value="Trypsin-like serine proteases"/>
    <property type="match status" value="1"/>
</dbReference>
<feature type="chain" id="PRO_5040757841" evidence="3">
    <location>
        <begin position="26"/>
        <end position="249"/>
    </location>
</feature>
<dbReference type="GO" id="GO:0006508">
    <property type="term" value="P:proteolysis"/>
    <property type="evidence" value="ECO:0007669"/>
    <property type="project" value="UniProtKB-KW"/>
</dbReference>
<dbReference type="InterPro" id="IPR001254">
    <property type="entry name" value="Trypsin_dom"/>
</dbReference>
<feature type="domain" description="Peptidase S1" evidence="4">
    <location>
        <begin position="26"/>
        <end position="245"/>
    </location>
</feature>
<dbReference type="PROSITE" id="PS50240">
    <property type="entry name" value="TRYPSIN_DOM"/>
    <property type="match status" value="1"/>
</dbReference>
<proteinExistence type="inferred from homology"/>
<organism evidence="5 6">
    <name type="scientific">Umezawaea endophytica</name>
    <dbReference type="NCBI Taxonomy" id="1654476"/>
    <lineage>
        <taxon>Bacteria</taxon>
        <taxon>Bacillati</taxon>
        <taxon>Actinomycetota</taxon>
        <taxon>Actinomycetes</taxon>
        <taxon>Pseudonocardiales</taxon>
        <taxon>Pseudonocardiaceae</taxon>
        <taxon>Umezawaea</taxon>
    </lineage>
</organism>
<evidence type="ECO:0000313" key="5">
    <source>
        <dbReference type="EMBL" id="MCS7476860.1"/>
    </source>
</evidence>
<keyword evidence="5" id="KW-0645">Protease</keyword>
<dbReference type="CDD" id="cd00190">
    <property type="entry name" value="Tryp_SPc"/>
    <property type="match status" value="1"/>
</dbReference>
<evidence type="ECO:0000259" key="4">
    <source>
        <dbReference type="PROSITE" id="PS50240"/>
    </source>
</evidence>
<sequence>MLRRLLLAPALTLAVIAMTAGHAGAIIGGHQVDQRTSWIASVQRPDGAHVCTGSLVAPQWVLMAFHCTLAGPDFQVRIGSLDRSRGGELVGSAEVRPHPTAYFDEETHTFGGTDLALVKLDRPVRSTPIPLLTSPPRNGSPLRLLGWGYTCHTGCEELPERLHEVTVPVDTEGCDTPERQRLCARDLARGVAAGDSGGPGVVRTPGGWRLAGVTSGGGQDVETGEYHTLQQDVSSHLEWLRATMGAGTP</sequence>